<evidence type="ECO:0000256" key="5">
    <source>
        <dbReference type="ARBA" id="ARBA00023242"/>
    </source>
</evidence>
<dbReference type="CDD" id="cd00265">
    <property type="entry name" value="MADS_MEF2_like"/>
    <property type="match status" value="1"/>
</dbReference>
<evidence type="ECO:0000256" key="2">
    <source>
        <dbReference type="ARBA" id="ARBA00023015"/>
    </source>
</evidence>
<dbReference type="PRINTS" id="PR00404">
    <property type="entry name" value="MADSDOMAIN"/>
</dbReference>
<dbReference type="PANTHER" id="PTHR11945:SF629">
    <property type="entry name" value="OS02G0164450 PROTEIN"/>
    <property type="match status" value="1"/>
</dbReference>
<dbReference type="Pfam" id="PF00319">
    <property type="entry name" value="SRF-TF"/>
    <property type="match status" value="1"/>
</dbReference>
<dbReference type="OrthoDB" id="1390705at2759"/>
<keyword evidence="4" id="KW-0804">Transcription</keyword>
<evidence type="ECO:0000256" key="6">
    <source>
        <dbReference type="SAM" id="Coils"/>
    </source>
</evidence>
<evidence type="ECO:0000313" key="8">
    <source>
        <dbReference type="EMBL" id="KAF3322558.1"/>
    </source>
</evidence>
<dbReference type="PANTHER" id="PTHR11945">
    <property type="entry name" value="MADS BOX PROTEIN"/>
    <property type="match status" value="1"/>
</dbReference>
<keyword evidence="6" id="KW-0175">Coiled coil</keyword>
<dbReference type="InterPro" id="IPR036879">
    <property type="entry name" value="TF_MADSbox_sf"/>
</dbReference>
<evidence type="ECO:0000313" key="9">
    <source>
        <dbReference type="Proteomes" id="UP000623129"/>
    </source>
</evidence>
<proteinExistence type="predicted"/>
<dbReference type="FunFam" id="3.40.1810.10:FF:000006">
    <property type="entry name" value="Agamous-like MADS-box protein AGL62"/>
    <property type="match status" value="1"/>
</dbReference>
<dbReference type="GO" id="GO:0005634">
    <property type="term" value="C:nucleus"/>
    <property type="evidence" value="ECO:0007669"/>
    <property type="project" value="UniProtKB-SubCell"/>
</dbReference>
<evidence type="ECO:0000256" key="4">
    <source>
        <dbReference type="ARBA" id="ARBA00023163"/>
    </source>
</evidence>
<feature type="domain" description="MADS-box" evidence="7">
    <location>
        <begin position="30"/>
        <end position="90"/>
    </location>
</feature>
<dbReference type="Gene3D" id="3.40.1810.10">
    <property type="entry name" value="Transcription factor, MADS-box"/>
    <property type="match status" value="1"/>
</dbReference>
<dbReference type="GO" id="GO:0000981">
    <property type="term" value="F:DNA-binding transcription factor activity, RNA polymerase II-specific"/>
    <property type="evidence" value="ECO:0007669"/>
    <property type="project" value="TreeGrafter"/>
</dbReference>
<dbReference type="Proteomes" id="UP000623129">
    <property type="component" value="Unassembled WGS sequence"/>
</dbReference>
<dbReference type="AlphaFoldDB" id="A0A833VGS0"/>
<dbReference type="GO" id="GO:0045944">
    <property type="term" value="P:positive regulation of transcription by RNA polymerase II"/>
    <property type="evidence" value="ECO:0007669"/>
    <property type="project" value="InterPro"/>
</dbReference>
<dbReference type="SMART" id="SM00432">
    <property type="entry name" value="MADS"/>
    <property type="match status" value="1"/>
</dbReference>
<keyword evidence="3" id="KW-0238">DNA-binding</keyword>
<name>A0A833VGS0_9POAL</name>
<evidence type="ECO:0000256" key="1">
    <source>
        <dbReference type="ARBA" id="ARBA00004123"/>
    </source>
</evidence>
<keyword evidence="9" id="KW-1185">Reference proteome</keyword>
<comment type="subcellular location">
    <subcellularLocation>
        <location evidence="1">Nucleus</location>
    </subcellularLocation>
</comment>
<sequence>MEEKAMKLAMAMASSRGATSKSNGQKRHSMGRQKIPIRRIQNEEARQVCFSKRRAGLFKKAHELSVLCGAHLAVIVFSPAKKPFSFGHPSVHHVIDRYLTSDPSSSVTPHMPTMQTHHHMAPSHDATSELNRELGDLTAQLEASRKRKEMLESVLASKKGSIWSADVSELGLAELETVKDGLERVWGELEVKKERLMVEAGMFSNGFGYGFDNCGYGLVDHQKVNLNLNNPMAMLTAAPINMAMPPEALLPSMPDLSSYPDLGFFFLPQ</sequence>
<reference evidence="8" key="1">
    <citation type="submission" date="2020-01" db="EMBL/GenBank/DDBJ databases">
        <title>Genome sequence of Kobresia littledalei, the first chromosome-level genome in the family Cyperaceae.</title>
        <authorList>
            <person name="Qu G."/>
        </authorList>
    </citation>
    <scope>NUCLEOTIDE SEQUENCE</scope>
    <source>
        <strain evidence="8">C.B.Clarke</strain>
        <tissue evidence="8">Leaf</tissue>
    </source>
</reference>
<dbReference type="InterPro" id="IPR002100">
    <property type="entry name" value="TF_MADSbox"/>
</dbReference>
<dbReference type="GO" id="GO:0046983">
    <property type="term" value="F:protein dimerization activity"/>
    <property type="evidence" value="ECO:0007669"/>
    <property type="project" value="InterPro"/>
</dbReference>
<dbReference type="EMBL" id="SWLB01000025">
    <property type="protein sequence ID" value="KAF3322558.1"/>
    <property type="molecule type" value="Genomic_DNA"/>
</dbReference>
<protein>
    <submittedName>
        <fullName evidence="8">Agamous-like MADS-box protein AGL62</fullName>
    </submittedName>
</protein>
<dbReference type="GO" id="GO:0000978">
    <property type="term" value="F:RNA polymerase II cis-regulatory region sequence-specific DNA binding"/>
    <property type="evidence" value="ECO:0007669"/>
    <property type="project" value="TreeGrafter"/>
</dbReference>
<evidence type="ECO:0000256" key="3">
    <source>
        <dbReference type="ARBA" id="ARBA00023125"/>
    </source>
</evidence>
<keyword evidence="5" id="KW-0539">Nucleus</keyword>
<dbReference type="InterPro" id="IPR033896">
    <property type="entry name" value="MEF2-like_N"/>
</dbReference>
<dbReference type="SUPFAM" id="SSF55455">
    <property type="entry name" value="SRF-like"/>
    <property type="match status" value="1"/>
</dbReference>
<dbReference type="PROSITE" id="PS50066">
    <property type="entry name" value="MADS_BOX_2"/>
    <property type="match status" value="1"/>
</dbReference>
<keyword evidence="2" id="KW-0805">Transcription regulation</keyword>
<organism evidence="8 9">
    <name type="scientific">Carex littledalei</name>
    <dbReference type="NCBI Taxonomy" id="544730"/>
    <lineage>
        <taxon>Eukaryota</taxon>
        <taxon>Viridiplantae</taxon>
        <taxon>Streptophyta</taxon>
        <taxon>Embryophyta</taxon>
        <taxon>Tracheophyta</taxon>
        <taxon>Spermatophyta</taxon>
        <taxon>Magnoliopsida</taxon>
        <taxon>Liliopsida</taxon>
        <taxon>Poales</taxon>
        <taxon>Cyperaceae</taxon>
        <taxon>Cyperoideae</taxon>
        <taxon>Cariceae</taxon>
        <taxon>Carex</taxon>
        <taxon>Carex subgen. Euthyceras</taxon>
    </lineage>
</organism>
<comment type="caution">
    <text evidence="8">The sequence shown here is derived from an EMBL/GenBank/DDBJ whole genome shotgun (WGS) entry which is preliminary data.</text>
</comment>
<feature type="coiled-coil region" evidence="6">
    <location>
        <begin position="127"/>
        <end position="154"/>
    </location>
</feature>
<gene>
    <name evidence="8" type="ORF">FCM35_KLT13699</name>
</gene>
<accession>A0A833VGS0</accession>
<evidence type="ECO:0000259" key="7">
    <source>
        <dbReference type="PROSITE" id="PS50066"/>
    </source>
</evidence>